<dbReference type="GO" id="GO:1990904">
    <property type="term" value="C:ribonucleoprotein complex"/>
    <property type="evidence" value="ECO:0007669"/>
    <property type="project" value="UniProtKB-UniRule"/>
</dbReference>
<evidence type="ECO:0000256" key="3">
    <source>
        <dbReference type="ARBA" id="ARBA00022884"/>
    </source>
</evidence>
<protein>
    <recommendedName>
        <fullName evidence="9">S5 DRBM domain-containing protein</fullName>
    </recommendedName>
</protein>
<reference evidence="11 12" key="1">
    <citation type="journal article" date="2011" name="Science">
        <title>The Selaginella genome identifies genetic changes associated with the evolution of vascular plants.</title>
        <authorList>
            <person name="Banks J.A."/>
            <person name="Nishiyama T."/>
            <person name="Hasebe M."/>
            <person name="Bowman J.L."/>
            <person name="Gribskov M."/>
            <person name="dePamphilis C."/>
            <person name="Albert V.A."/>
            <person name="Aono N."/>
            <person name="Aoyama T."/>
            <person name="Ambrose B.A."/>
            <person name="Ashton N.W."/>
            <person name="Axtell M.J."/>
            <person name="Barker E."/>
            <person name="Barker M.S."/>
            <person name="Bennetzen J.L."/>
            <person name="Bonawitz N.D."/>
            <person name="Chapple C."/>
            <person name="Cheng C."/>
            <person name="Correa L.G."/>
            <person name="Dacre M."/>
            <person name="DeBarry J."/>
            <person name="Dreyer I."/>
            <person name="Elias M."/>
            <person name="Engstrom E.M."/>
            <person name="Estelle M."/>
            <person name="Feng L."/>
            <person name="Finet C."/>
            <person name="Floyd S.K."/>
            <person name="Frommer W.B."/>
            <person name="Fujita T."/>
            <person name="Gramzow L."/>
            <person name="Gutensohn M."/>
            <person name="Harholt J."/>
            <person name="Hattori M."/>
            <person name="Heyl A."/>
            <person name="Hirai T."/>
            <person name="Hiwatashi Y."/>
            <person name="Ishikawa M."/>
            <person name="Iwata M."/>
            <person name="Karol K.G."/>
            <person name="Koehler B."/>
            <person name="Kolukisaoglu U."/>
            <person name="Kubo M."/>
            <person name="Kurata T."/>
            <person name="Lalonde S."/>
            <person name="Li K."/>
            <person name="Li Y."/>
            <person name="Litt A."/>
            <person name="Lyons E."/>
            <person name="Manning G."/>
            <person name="Maruyama T."/>
            <person name="Michael T.P."/>
            <person name="Mikami K."/>
            <person name="Miyazaki S."/>
            <person name="Morinaga S."/>
            <person name="Murata T."/>
            <person name="Mueller-Roeber B."/>
            <person name="Nelson D.R."/>
            <person name="Obara M."/>
            <person name="Oguri Y."/>
            <person name="Olmstead R.G."/>
            <person name="Onodera N."/>
            <person name="Petersen B.L."/>
            <person name="Pils B."/>
            <person name="Prigge M."/>
            <person name="Rensing S.A."/>
            <person name="Riano-Pachon D.M."/>
            <person name="Roberts A.W."/>
            <person name="Sato Y."/>
            <person name="Scheller H.V."/>
            <person name="Schulz B."/>
            <person name="Schulz C."/>
            <person name="Shakirov E.V."/>
            <person name="Shibagaki N."/>
            <person name="Shinohara N."/>
            <person name="Shippen D.E."/>
            <person name="Soerensen I."/>
            <person name="Sotooka R."/>
            <person name="Sugimoto N."/>
            <person name="Sugita M."/>
            <person name="Sumikawa N."/>
            <person name="Tanurdzic M."/>
            <person name="Theissen G."/>
            <person name="Ulvskov P."/>
            <person name="Wakazuki S."/>
            <person name="Weng J.K."/>
            <person name="Willats W.W."/>
            <person name="Wipf D."/>
            <person name="Wolf P.G."/>
            <person name="Yang L."/>
            <person name="Zimmer A.D."/>
            <person name="Zhu Q."/>
            <person name="Mitros T."/>
            <person name="Hellsten U."/>
            <person name="Loque D."/>
            <person name="Otillar R."/>
            <person name="Salamov A."/>
            <person name="Schmutz J."/>
            <person name="Shapiro H."/>
            <person name="Lindquist E."/>
            <person name="Lucas S."/>
            <person name="Rokhsar D."/>
            <person name="Grigoriev I.V."/>
        </authorList>
    </citation>
    <scope>NUCLEOTIDE SEQUENCE [LARGE SCALE GENOMIC DNA]</scope>
</reference>
<evidence type="ECO:0000313" key="12">
    <source>
        <dbReference type="Proteomes" id="UP000001514"/>
    </source>
</evidence>
<dbReference type="Gramene" id="EFJ33390">
    <property type="protein sequence ID" value="EFJ33390"/>
    <property type="gene ID" value="SELMODRAFT_407155"/>
</dbReference>
<dbReference type="GO" id="GO:0003729">
    <property type="term" value="F:mRNA binding"/>
    <property type="evidence" value="ECO:0007669"/>
    <property type="project" value="UniProtKB-ARBA"/>
</dbReference>
<sequence length="187" mass="21009">MSNKQREQLLGRAANQRSRQQEPLPPMKWQFDMRVVDVNRTFRVTKAGGIQSFTAFVVCGNYEGIAGYGKGKASDVGYAVDKAYRRSLRNLHFFDIYMNRTIYHSQRSKFGATHVKLWPADKGVGLVASDVVGDILFLAGFKDMKSKVIGSRHPHSTVKALFKALCEVETPEVLPAIRPQGLFSWSL</sequence>
<dbReference type="PANTHER" id="PTHR48432:SF1">
    <property type="entry name" value="S5 DRBM DOMAIN-CONTAINING PROTEIN"/>
    <property type="match status" value="1"/>
</dbReference>
<dbReference type="FunFam" id="3.30.230.10:FF:000002">
    <property type="entry name" value="30S ribosomal protein S5"/>
    <property type="match status" value="1"/>
</dbReference>
<dbReference type="PANTHER" id="PTHR48432">
    <property type="entry name" value="S5 DRBM DOMAIN-CONTAINING PROTEIN"/>
    <property type="match status" value="1"/>
</dbReference>
<keyword evidence="3" id="KW-0694">RNA-binding</keyword>
<dbReference type="STRING" id="88036.D8QUH9"/>
<dbReference type="InterPro" id="IPR013810">
    <property type="entry name" value="Ribosomal_uS5_N"/>
</dbReference>
<evidence type="ECO:0000256" key="2">
    <source>
        <dbReference type="ARBA" id="ARBA00022730"/>
    </source>
</evidence>
<evidence type="ECO:0000259" key="9">
    <source>
        <dbReference type="PROSITE" id="PS50881"/>
    </source>
</evidence>
<dbReference type="OMA" id="FGLHCNP"/>
<keyword evidence="2" id="KW-0699">rRNA-binding</keyword>
<dbReference type="Gramene" id="EFJ36297">
    <property type="protein sequence ID" value="EFJ36297"/>
    <property type="gene ID" value="SELMODRAFT_404176"/>
</dbReference>
<dbReference type="Pfam" id="PF00333">
    <property type="entry name" value="Ribosomal_S5"/>
    <property type="match status" value="1"/>
</dbReference>
<dbReference type="InParanoid" id="D8QUH9"/>
<dbReference type="KEGG" id="smo:SELMODRAFT_407155"/>
<feature type="region of interest" description="Disordered" evidence="8">
    <location>
        <begin position="1"/>
        <end position="23"/>
    </location>
</feature>
<dbReference type="GO" id="GO:0003735">
    <property type="term" value="F:structural constituent of ribosome"/>
    <property type="evidence" value="ECO:0007669"/>
    <property type="project" value="UniProtKB-UniRule"/>
</dbReference>
<dbReference type="HOGENOM" id="CLU_065898_2_2_1"/>
<dbReference type="SUPFAM" id="SSF54768">
    <property type="entry name" value="dsRNA-binding domain-like"/>
    <property type="match status" value="1"/>
</dbReference>
<dbReference type="OrthoDB" id="309483at2759"/>
<keyword evidence="5 6" id="KW-0687">Ribonucleoprotein</keyword>
<evidence type="ECO:0000256" key="5">
    <source>
        <dbReference type="ARBA" id="ARBA00023274"/>
    </source>
</evidence>
<dbReference type="Gene3D" id="3.30.160.20">
    <property type="match status" value="1"/>
</dbReference>
<dbReference type="InterPro" id="IPR020568">
    <property type="entry name" value="Ribosomal_Su5_D2-typ_SF"/>
</dbReference>
<dbReference type="AlphaFoldDB" id="D8QUH9"/>
<evidence type="ECO:0000256" key="7">
    <source>
        <dbReference type="RuleBase" id="RU003823"/>
    </source>
</evidence>
<dbReference type="GO" id="GO:0005737">
    <property type="term" value="C:cytoplasm"/>
    <property type="evidence" value="ECO:0007669"/>
    <property type="project" value="UniProtKB-ARBA"/>
</dbReference>
<evidence type="ECO:0000313" key="10">
    <source>
        <dbReference type="EMBL" id="EFJ33390.1"/>
    </source>
</evidence>
<keyword evidence="12" id="KW-1185">Reference proteome</keyword>
<name>D8QUH9_SELML</name>
<dbReference type="Pfam" id="PF03719">
    <property type="entry name" value="Ribosomal_S5_C"/>
    <property type="match status" value="1"/>
</dbReference>
<evidence type="ECO:0000256" key="8">
    <source>
        <dbReference type="SAM" id="MobiDB-lite"/>
    </source>
</evidence>
<dbReference type="EMBL" id="GL377567">
    <property type="protein sequence ID" value="EFJ36297.1"/>
    <property type="molecule type" value="Genomic_DNA"/>
</dbReference>
<dbReference type="InterPro" id="IPR005324">
    <property type="entry name" value="Ribosomal_uS5_C"/>
</dbReference>
<dbReference type="GO" id="GO:0006412">
    <property type="term" value="P:translation"/>
    <property type="evidence" value="ECO:0007669"/>
    <property type="project" value="InterPro"/>
</dbReference>
<dbReference type="GO" id="GO:0019843">
    <property type="term" value="F:rRNA binding"/>
    <property type="evidence" value="ECO:0007669"/>
    <property type="project" value="UniProtKB-KW"/>
</dbReference>
<dbReference type="InterPro" id="IPR000851">
    <property type="entry name" value="Ribosomal_uS5"/>
</dbReference>
<evidence type="ECO:0000256" key="6">
    <source>
        <dbReference type="PROSITE-ProRule" id="PRU00268"/>
    </source>
</evidence>
<dbReference type="Gene3D" id="3.30.230.10">
    <property type="match status" value="1"/>
</dbReference>
<accession>D8QUH9</accession>
<dbReference type="SUPFAM" id="SSF54211">
    <property type="entry name" value="Ribosomal protein S5 domain 2-like"/>
    <property type="match status" value="1"/>
</dbReference>
<dbReference type="eggNOG" id="KOG2646">
    <property type="taxonomic scope" value="Eukaryota"/>
</dbReference>
<dbReference type="KEGG" id="smo:SELMODRAFT_404176"/>
<dbReference type="InterPro" id="IPR014721">
    <property type="entry name" value="Ribsml_uS5_D2-typ_fold_subgr"/>
</dbReference>
<dbReference type="GO" id="GO:0005840">
    <property type="term" value="C:ribosome"/>
    <property type="evidence" value="ECO:0007669"/>
    <property type="project" value="UniProtKB-KW"/>
</dbReference>
<feature type="domain" description="S5 DRBM" evidence="9">
    <location>
        <begin position="31"/>
        <end position="94"/>
    </location>
</feature>
<comment type="similarity">
    <text evidence="1 7">Belongs to the universal ribosomal protein uS5 family.</text>
</comment>
<evidence type="ECO:0000256" key="4">
    <source>
        <dbReference type="ARBA" id="ARBA00022980"/>
    </source>
</evidence>
<keyword evidence="4 6" id="KW-0689">Ribosomal protein</keyword>
<organism evidence="12">
    <name type="scientific">Selaginella moellendorffii</name>
    <name type="common">Spikemoss</name>
    <dbReference type="NCBI Taxonomy" id="88036"/>
    <lineage>
        <taxon>Eukaryota</taxon>
        <taxon>Viridiplantae</taxon>
        <taxon>Streptophyta</taxon>
        <taxon>Embryophyta</taxon>
        <taxon>Tracheophyta</taxon>
        <taxon>Lycopodiopsida</taxon>
        <taxon>Selaginellales</taxon>
        <taxon>Selaginellaceae</taxon>
        <taxon>Selaginella</taxon>
    </lineage>
</organism>
<evidence type="ECO:0000313" key="11">
    <source>
        <dbReference type="EMBL" id="EFJ36297.1"/>
    </source>
</evidence>
<evidence type="ECO:0000256" key="1">
    <source>
        <dbReference type="ARBA" id="ARBA00008945"/>
    </source>
</evidence>
<proteinExistence type="inferred from homology"/>
<dbReference type="PROSITE" id="PS50881">
    <property type="entry name" value="S5_DSRBD"/>
    <property type="match status" value="1"/>
</dbReference>
<gene>
    <name evidence="11" type="ORF">SELMODRAFT_404176</name>
    <name evidence="10" type="ORF">SELMODRAFT_407155</name>
</gene>
<dbReference type="EMBL" id="GL377571">
    <property type="protein sequence ID" value="EFJ33390.1"/>
    <property type="molecule type" value="Genomic_DNA"/>
</dbReference>
<dbReference type="Proteomes" id="UP000001514">
    <property type="component" value="Unassembled WGS sequence"/>
</dbReference>